<dbReference type="Proteomes" id="UP001499987">
    <property type="component" value="Unassembled WGS sequence"/>
</dbReference>
<proteinExistence type="predicted"/>
<dbReference type="EMBL" id="BAAALD010000118">
    <property type="protein sequence ID" value="GAA1120317.1"/>
    <property type="molecule type" value="Genomic_DNA"/>
</dbReference>
<accession>A0ABN1U7G9</accession>
<organism evidence="1 2">
    <name type="scientific">Kitasatospora arboriphila</name>
    <dbReference type="NCBI Taxonomy" id="258052"/>
    <lineage>
        <taxon>Bacteria</taxon>
        <taxon>Bacillati</taxon>
        <taxon>Actinomycetota</taxon>
        <taxon>Actinomycetes</taxon>
        <taxon>Kitasatosporales</taxon>
        <taxon>Streptomycetaceae</taxon>
        <taxon>Kitasatospora</taxon>
    </lineage>
</organism>
<reference evidence="1 2" key="1">
    <citation type="journal article" date="2019" name="Int. J. Syst. Evol. Microbiol.">
        <title>The Global Catalogue of Microorganisms (GCM) 10K type strain sequencing project: providing services to taxonomists for standard genome sequencing and annotation.</title>
        <authorList>
            <consortium name="The Broad Institute Genomics Platform"/>
            <consortium name="The Broad Institute Genome Sequencing Center for Infectious Disease"/>
            <person name="Wu L."/>
            <person name="Ma J."/>
        </authorList>
    </citation>
    <scope>NUCLEOTIDE SEQUENCE [LARGE SCALE GENOMIC DNA]</scope>
    <source>
        <strain evidence="1 2">JCM 13002</strain>
    </source>
</reference>
<gene>
    <name evidence="1" type="ORF">GCM10009663_70050</name>
</gene>
<comment type="caution">
    <text evidence="1">The sequence shown here is derived from an EMBL/GenBank/DDBJ whole genome shotgun (WGS) entry which is preliminary data.</text>
</comment>
<keyword evidence="2" id="KW-1185">Reference proteome</keyword>
<evidence type="ECO:0000313" key="1">
    <source>
        <dbReference type="EMBL" id="GAA1120317.1"/>
    </source>
</evidence>
<sequence>MDVRMVPTGFIRQYLHVETAHAYMPVVLANAKRADWADDLRRMFDYVLDKRPLSHGEYCDLTFVDFESDDELYAYLRKVYDYLFLDSGAVPVPPD</sequence>
<evidence type="ECO:0000313" key="2">
    <source>
        <dbReference type="Proteomes" id="UP001499987"/>
    </source>
</evidence>
<name>A0ABN1U7G9_9ACTN</name>
<protein>
    <submittedName>
        <fullName evidence="1">Uncharacterized protein</fullName>
    </submittedName>
</protein>
<dbReference type="RefSeq" id="WP_344627777.1">
    <property type="nucleotide sequence ID" value="NZ_BAAALD010000118.1"/>
</dbReference>